<accession>A0A1E5XJ55</accession>
<organism evidence="2 3">
    <name type="scientific">Devosia insulae DS-56</name>
    <dbReference type="NCBI Taxonomy" id="1116389"/>
    <lineage>
        <taxon>Bacteria</taxon>
        <taxon>Pseudomonadati</taxon>
        <taxon>Pseudomonadota</taxon>
        <taxon>Alphaproteobacteria</taxon>
        <taxon>Hyphomicrobiales</taxon>
        <taxon>Devosiaceae</taxon>
        <taxon>Devosia</taxon>
    </lineage>
</organism>
<proteinExistence type="predicted"/>
<dbReference type="EMBL" id="LAJE02000363">
    <property type="protein sequence ID" value="OEO28554.1"/>
    <property type="molecule type" value="Genomic_DNA"/>
</dbReference>
<feature type="transmembrane region" description="Helical" evidence="1">
    <location>
        <begin position="90"/>
        <end position="108"/>
    </location>
</feature>
<keyword evidence="3" id="KW-1185">Reference proteome</keyword>
<dbReference type="RefSeq" id="WP_069912038.1">
    <property type="nucleotide sequence ID" value="NZ_LAJE02000363.1"/>
</dbReference>
<evidence type="ECO:0000313" key="2">
    <source>
        <dbReference type="EMBL" id="OEO28554.1"/>
    </source>
</evidence>
<dbReference type="AlphaFoldDB" id="A0A1E5XJ55"/>
<dbReference type="Proteomes" id="UP000095463">
    <property type="component" value="Unassembled WGS sequence"/>
</dbReference>
<evidence type="ECO:0000313" key="3">
    <source>
        <dbReference type="Proteomes" id="UP000095463"/>
    </source>
</evidence>
<keyword evidence="1" id="KW-0472">Membrane</keyword>
<protein>
    <submittedName>
        <fullName evidence="2">Uncharacterized protein</fullName>
    </submittedName>
</protein>
<reference evidence="2 3" key="1">
    <citation type="journal article" date="2015" name="Genome Announc.">
        <title>Genome Assemblies of Three Soil-Associated Devosia species: D. insulae, D. limi, and D. soli.</title>
        <authorList>
            <person name="Hassan Y.I."/>
            <person name="Lepp D."/>
            <person name="Zhou T."/>
        </authorList>
    </citation>
    <scope>NUCLEOTIDE SEQUENCE [LARGE SCALE GENOMIC DNA]</scope>
    <source>
        <strain evidence="2 3">DS-56</strain>
    </source>
</reference>
<name>A0A1E5XJ55_9HYPH</name>
<keyword evidence="1" id="KW-0812">Transmembrane</keyword>
<sequence>MARSRGFDLSHFTDDAQDRFGRQFSSLARDASHLSDALSRYSAGARHDVGHFAHDLADGAMHQGAVAARVLGKQAWKAGKAVRRDPAPTMAALVGIACLVTLVMASGARRH</sequence>
<gene>
    <name evidence="2" type="ORF">VW23_003680</name>
</gene>
<dbReference type="OrthoDB" id="7949975at2"/>
<keyword evidence="1" id="KW-1133">Transmembrane helix</keyword>
<evidence type="ECO:0000256" key="1">
    <source>
        <dbReference type="SAM" id="Phobius"/>
    </source>
</evidence>
<comment type="caution">
    <text evidence="2">The sequence shown here is derived from an EMBL/GenBank/DDBJ whole genome shotgun (WGS) entry which is preliminary data.</text>
</comment>